<dbReference type="Gene3D" id="3.30.40.10">
    <property type="entry name" value="Zinc/RING finger domain, C3HC4 (zinc finger)"/>
    <property type="match status" value="1"/>
</dbReference>
<reference evidence="17 18" key="1">
    <citation type="journal article" date="2013" name="Nat. Genet.">
        <title>The high-quality draft genome of peach (Prunus persica) identifies unique patterns of genetic diversity, domestication and genome evolution.</title>
        <authorList>
            <consortium name="International Peach Genome Initiative"/>
            <person name="Verde I."/>
            <person name="Abbott A.G."/>
            <person name="Scalabrin S."/>
            <person name="Jung S."/>
            <person name="Shu S."/>
            <person name="Marroni F."/>
            <person name="Zhebentyayeva T."/>
            <person name="Dettori M.T."/>
            <person name="Grimwood J."/>
            <person name="Cattonaro F."/>
            <person name="Zuccolo A."/>
            <person name="Rossini L."/>
            <person name="Jenkins J."/>
            <person name="Vendramin E."/>
            <person name="Meisel L.A."/>
            <person name="Decroocq V."/>
            <person name="Sosinski B."/>
            <person name="Prochnik S."/>
            <person name="Mitros T."/>
            <person name="Policriti A."/>
            <person name="Cipriani G."/>
            <person name="Dondini L."/>
            <person name="Ficklin S."/>
            <person name="Goodstein D.M."/>
            <person name="Xuan P."/>
            <person name="Del Fabbro C."/>
            <person name="Aramini V."/>
            <person name="Copetti D."/>
            <person name="Gonzalez S."/>
            <person name="Horner D.S."/>
            <person name="Falchi R."/>
            <person name="Lucas S."/>
            <person name="Mica E."/>
            <person name="Maldonado J."/>
            <person name="Lazzari B."/>
            <person name="Bielenberg D."/>
            <person name="Pirona R."/>
            <person name="Miculan M."/>
            <person name="Barakat A."/>
            <person name="Testolin R."/>
            <person name="Stella A."/>
            <person name="Tartarini S."/>
            <person name="Tonutti P."/>
            <person name="Arus P."/>
            <person name="Orellana A."/>
            <person name="Wells C."/>
            <person name="Main D."/>
            <person name="Vizzotto G."/>
            <person name="Silva H."/>
            <person name="Salamini F."/>
            <person name="Schmutz J."/>
            <person name="Morgante M."/>
            <person name="Rokhsar D.S."/>
        </authorList>
    </citation>
    <scope>NUCLEOTIDE SEQUENCE [LARGE SCALE GENOMIC DNA]</scope>
    <source>
        <strain evidence="18">cv. Nemared</strain>
    </source>
</reference>
<evidence type="ECO:0000313" key="18">
    <source>
        <dbReference type="Proteomes" id="UP000006882"/>
    </source>
</evidence>
<dbReference type="Proteomes" id="UP000006882">
    <property type="component" value="Chromosome G8"/>
</dbReference>
<evidence type="ECO:0000256" key="9">
    <source>
        <dbReference type="ARBA" id="ARBA00022786"/>
    </source>
</evidence>
<evidence type="ECO:0000256" key="15">
    <source>
        <dbReference type="SAM" id="Phobius"/>
    </source>
</evidence>
<dbReference type="InterPro" id="IPR001841">
    <property type="entry name" value="Znf_RING"/>
</dbReference>
<dbReference type="InterPro" id="IPR013083">
    <property type="entry name" value="Znf_RING/FYVE/PHD"/>
</dbReference>
<keyword evidence="18" id="KW-1185">Reference proteome</keyword>
<evidence type="ECO:0000256" key="7">
    <source>
        <dbReference type="ARBA" id="ARBA00022723"/>
    </source>
</evidence>
<keyword evidence="9" id="KW-0833">Ubl conjugation pathway</keyword>
<dbReference type="SUPFAM" id="SSF57850">
    <property type="entry name" value="RING/U-box"/>
    <property type="match status" value="1"/>
</dbReference>
<feature type="transmembrane region" description="Helical" evidence="15">
    <location>
        <begin position="47"/>
        <end position="70"/>
    </location>
</feature>
<evidence type="ECO:0000256" key="2">
    <source>
        <dbReference type="ARBA" id="ARBA00004167"/>
    </source>
</evidence>
<comment type="catalytic activity">
    <reaction evidence="1">
        <text>S-ubiquitinyl-[E2 ubiquitin-conjugating enzyme]-L-cysteine + [acceptor protein]-L-lysine = [E2 ubiquitin-conjugating enzyme]-L-cysteine + N(6)-ubiquitinyl-[acceptor protein]-L-lysine.</text>
        <dbReference type="EC" id="2.3.2.27"/>
    </reaction>
</comment>
<comment type="similarity">
    <text evidence="13">Belongs to the RING-type zinc finger family. ATL subfamily.</text>
</comment>
<dbReference type="SMART" id="SM00184">
    <property type="entry name" value="RING"/>
    <property type="match status" value="1"/>
</dbReference>
<keyword evidence="10" id="KW-0862">Zinc</keyword>
<evidence type="ECO:0000256" key="3">
    <source>
        <dbReference type="ARBA" id="ARBA00004906"/>
    </source>
</evidence>
<dbReference type="GO" id="GO:0016567">
    <property type="term" value="P:protein ubiquitination"/>
    <property type="evidence" value="ECO:0007669"/>
    <property type="project" value="InterPro"/>
</dbReference>
<comment type="pathway">
    <text evidence="3">Protein modification; protein ubiquitination.</text>
</comment>
<dbReference type="PANTHER" id="PTHR46913">
    <property type="entry name" value="RING-H2 FINGER PROTEIN ATL16"/>
    <property type="match status" value="1"/>
</dbReference>
<evidence type="ECO:0000256" key="1">
    <source>
        <dbReference type="ARBA" id="ARBA00000900"/>
    </source>
</evidence>
<feature type="domain" description="RING-type" evidence="16">
    <location>
        <begin position="137"/>
        <end position="179"/>
    </location>
</feature>
<keyword evidence="12 15" id="KW-0472">Membrane</keyword>
<dbReference type="GO" id="GO:0016020">
    <property type="term" value="C:membrane"/>
    <property type="evidence" value="ECO:0007669"/>
    <property type="project" value="UniProtKB-SubCell"/>
</dbReference>
<evidence type="ECO:0000256" key="10">
    <source>
        <dbReference type="ARBA" id="ARBA00022833"/>
    </source>
</evidence>
<dbReference type="AlphaFoldDB" id="A0A251N1X7"/>
<keyword evidence="8 14" id="KW-0863">Zinc-finger</keyword>
<keyword evidence="11 15" id="KW-1133">Transmembrane helix</keyword>
<organism evidence="17 18">
    <name type="scientific">Prunus persica</name>
    <name type="common">Peach</name>
    <name type="synonym">Amygdalus persica</name>
    <dbReference type="NCBI Taxonomy" id="3760"/>
    <lineage>
        <taxon>Eukaryota</taxon>
        <taxon>Viridiplantae</taxon>
        <taxon>Streptophyta</taxon>
        <taxon>Embryophyta</taxon>
        <taxon>Tracheophyta</taxon>
        <taxon>Spermatophyta</taxon>
        <taxon>Magnoliopsida</taxon>
        <taxon>eudicotyledons</taxon>
        <taxon>Gunneridae</taxon>
        <taxon>Pentapetalae</taxon>
        <taxon>rosids</taxon>
        <taxon>fabids</taxon>
        <taxon>Rosales</taxon>
        <taxon>Rosaceae</taxon>
        <taxon>Amygdaloideae</taxon>
        <taxon>Amygdaleae</taxon>
        <taxon>Prunus</taxon>
    </lineage>
</organism>
<dbReference type="Pfam" id="PF13639">
    <property type="entry name" value="zf-RING_2"/>
    <property type="match status" value="1"/>
</dbReference>
<dbReference type="CDD" id="cd16461">
    <property type="entry name" value="RING-H2_EL5-like"/>
    <property type="match status" value="1"/>
</dbReference>
<sequence length="246" mass="27739">MFQPHTDHLNMAPKQKHLYKFDQALPPIKNQVNSNYQPPLPSPDSSFPILAIVVLSIMATAFLLVSYYVIVVKFCSNWYQIDLLSRFPIFRARETEDLLTAFSPSIWNRGLDESVIRGIPTVQFKGGEVEDRSVCGCAVCLKEFQEQDTLKVLPNCSHEFHLDCIDIWLQSNANCPLCRTSISGTIRYPTDHVIAPSTSPQDSELFSHSFMGSEEDFVVIELGGEDGVIFHQGSNKEMIIESHRTA</sequence>
<keyword evidence="6 15" id="KW-0812">Transmembrane</keyword>
<evidence type="ECO:0000256" key="8">
    <source>
        <dbReference type="ARBA" id="ARBA00022771"/>
    </source>
</evidence>
<proteinExistence type="inferred from homology"/>
<keyword evidence="7" id="KW-0479">Metal-binding</keyword>
<dbReference type="PANTHER" id="PTHR46913:SF8">
    <property type="entry name" value="RING-TYPE E3 UBIQUITIN TRANSFERASE"/>
    <property type="match status" value="1"/>
</dbReference>
<protein>
    <recommendedName>
        <fullName evidence="4">RING-type E3 ubiquitin transferase</fullName>
        <ecNumber evidence="4">2.3.2.27</ecNumber>
    </recommendedName>
</protein>
<dbReference type="PROSITE" id="PS50089">
    <property type="entry name" value="ZF_RING_2"/>
    <property type="match status" value="1"/>
</dbReference>
<dbReference type="eggNOG" id="KOG0800">
    <property type="taxonomic scope" value="Eukaryota"/>
</dbReference>
<dbReference type="FunFam" id="3.30.40.10:FF:000187">
    <property type="entry name" value="E3 ubiquitin-protein ligase ATL6"/>
    <property type="match status" value="1"/>
</dbReference>
<dbReference type="GO" id="GO:0008270">
    <property type="term" value="F:zinc ion binding"/>
    <property type="evidence" value="ECO:0007669"/>
    <property type="project" value="UniProtKB-KW"/>
</dbReference>
<name>A0A251N1X7_PRUPE</name>
<evidence type="ECO:0000256" key="6">
    <source>
        <dbReference type="ARBA" id="ARBA00022692"/>
    </source>
</evidence>
<dbReference type="Gramene" id="ONH93313">
    <property type="protein sequence ID" value="ONH93313"/>
    <property type="gene ID" value="PRUPE_8G225200"/>
</dbReference>
<keyword evidence="5" id="KW-0808">Transferase</keyword>
<evidence type="ECO:0000256" key="12">
    <source>
        <dbReference type="ARBA" id="ARBA00023136"/>
    </source>
</evidence>
<evidence type="ECO:0000256" key="11">
    <source>
        <dbReference type="ARBA" id="ARBA00022989"/>
    </source>
</evidence>
<evidence type="ECO:0000256" key="5">
    <source>
        <dbReference type="ARBA" id="ARBA00022679"/>
    </source>
</evidence>
<evidence type="ECO:0000256" key="14">
    <source>
        <dbReference type="PROSITE-ProRule" id="PRU00175"/>
    </source>
</evidence>
<evidence type="ECO:0000313" key="17">
    <source>
        <dbReference type="EMBL" id="ONH93313.1"/>
    </source>
</evidence>
<dbReference type="EC" id="2.3.2.27" evidence="4"/>
<evidence type="ECO:0000256" key="4">
    <source>
        <dbReference type="ARBA" id="ARBA00012483"/>
    </source>
</evidence>
<gene>
    <name evidence="17" type="ORF">PRUPE_8G225200</name>
</gene>
<evidence type="ECO:0000256" key="13">
    <source>
        <dbReference type="ARBA" id="ARBA00024209"/>
    </source>
</evidence>
<accession>A0A251N1X7</accession>
<evidence type="ECO:0000259" key="16">
    <source>
        <dbReference type="PROSITE" id="PS50089"/>
    </source>
</evidence>
<dbReference type="GO" id="GO:0061630">
    <property type="term" value="F:ubiquitin protein ligase activity"/>
    <property type="evidence" value="ECO:0007669"/>
    <property type="project" value="UniProtKB-EC"/>
</dbReference>
<dbReference type="EMBL" id="CM007658">
    <property type="protein sequence ID" value="ONH93313.1"/>
    <property type="molecule type" value="Genomic_DNA"/>
</dbReference>
<comment type="subcellular location">
    <subcellularLocation>
        <location evidence="2">Membrane</location>
        <topology evidence="2">Single-pass membrane protein</topology>
    </subcellularLocation>
</comment>
<dbReference type="InterPro" id="IPR044600">
    <property type="entry name" value="ATL1/ATL16-like"/>
</dbReference>